<evidence type="ECO:0000313" key="4">
    <source>
        <dbReference type="Proteomes" id="UP000295198"/>
    </source>
</evidence>
<dbReference type="EMBL" id="SDKM01000057">
    <property type="protein sequence ID" value="RYP81919.1"/>
    <property type="molecule type" value="Genomic_DNA"/>
</dbReference>
<keyword evidence="4" id="KW-1185">Reference proteome</keyword>
<evidence type="ECO:0000256" key="1">
    <source>
        <dbReference type="SAM" id="MobiDB-lite"/>
    </source>
</evidence>
<feature type="compositionally biased region" description="Pro residues" evidence="1">
    <location>
        <begin position="62"/>
        <end position="75"/>
    </location>
</feature>
<keyword evidence="2" id="KW-0812">Transmembrane</keyword>
<keyword evidence="2" id="KW-1133">Transmembrane helix</keyword>
<feature type="transmembrane region" description="Helical" evidence="2">
    <location>
        <begin position="35"/>
        <end position="54"/>
    </location>
</feature>
<evidence type="ECO:0000256" key="2">
    <source>
        <dbReference type="SAM" id="Phobius"/>
    </source>
</evidence>
<dbReference type="Proteomes" id="UP000295198">
    <property type="component" value="Unassembled WGS sequence"/>
</dbReference>
<dbReference type="AlphaFoldDB" id="A0A4V1XY40"/>
<name>A0A4V1XY40_9ACTN</name>
<gene>
    <name evidence="3" type="ORF">EKO23_22800</name>
</gene>
<dbReference type="RefSeq" id="WP_134720785.1">
    <property type="nucleotide sequence ID" value="NZ_SDKM01000057.1"/>
</dbReference>
<evidence type="ECO:0000313" key="3">
    <source>
        <dbReference type="EMBL" id="RYP81919.1"/>
    </source>
</evidence>
<protein>
    <submittedName>
        <fullName evidence="3">Uncharacterized protein</fullName>
    </submittedName>
</protein>
<reference evidence="3 4" key="1">
    <citation type="submission" date="2019-01" db="EMBL/GenBank/DDBJ databases">
        <title>Nocardioides guangzhouensis sp. nov., an actinobacterium isolated from soil.</title>
        <authorList>
            <person name="Fu Y."/>
            <person name="Cai Y."/>
            <person name="Lin Z."/>
            <person name="Chen P."/>
        </authorList>
    </citation>
    <scope>NUCLEOTIDE SEQUENCE [LARGE SCALE GENOMIC DNA]</scope>
    <source>
        <strain evidence="3 4">130</strain>
    </source>
</reference>
<sequence length="391" mass="43206">MADYRQLLELTEQVPLPVFDDIINLQTRRSRRARAALAVTTVVAVVVTVGALAISGEVDRGQPPPVDRTPTPTPSPTFEVPAGQRSLRADIGPGDVHGFDVLATLTNSQPEHRGATYLEGSATVHTEGIHVSFYCRGSSNLWLMTQRNGGWGFSQCSPDADTSFAPVEDIYQTTPRHLPETLSAAAYVSSPSPDWLTGYDACERHTASNDCFVRWGVPQPIADPPAEFGFRIYEHRSQRRVLKLWNGAEFEALSTSRGRAWVVDRAEFAAPRSDRLAFVLPAAKSRRLLGVFTRPTQHVDTCLKPYQDVLPDWGSHRAEHEAEADRLCGNDVRLLVDGQYIAPPASDDFGTDWGQALMYASPGEHHVVVTVTRGDPRNIRYAVVIRTEKRP</sequence>
<feature type="region of interest" description="Disordered" evidence="1">
    <location>
        <begin position="57"/>
        <end position="79"/>
    </location>
</feature>
<accession>A0A4V1XY40</accession>
<organism evidence="3 4">
    <name type="scientific">Nocardioides guangzhouensis</name>
    <dbReference type="NCBI Taxonomy" id="2497878"/>
    <lineage>
        <taxon>Bacteria</taxon>
        <taxon>Bacillati</taxon>
        <taxon>Actinomycetota</taxon>
        <taxon>Actinomycetes</taxon>
        <taxon>Propionibacteriales</taxon>
        <taxon>Nocardioidaceae</taxon>
        <taxon>Nocardioides</taxon>
    </lineage>
</organism>
<keyword evidence="2" id="KW-0472">Membrane</keyword>
<proteinExistence type="predicted"/>
<comment type="caution">
    <text evidence="3">The sequence shown here is derived from an EMBL/GenBank/DDBJ whole genome shotgun (WGS) entry which is preliminary data.</text>
</comment>